<dbReference type="OrthoDB" id="3773872at2759"/>
<gene>
    <name evidence="1" type="ORF">CC80DRAFT_382201</name>
</gene>
<evidence type="ECO:0000313" key="2">
    <source>
        <dbReference type="Proteomes" id="UP000800035"/>
    </source>
</evidence>
<dbReference type="Proteomes" id="UP000800035">
    <property type="component" value="Unassembled WGS sequence"/>
</dbReference>
<name>A0A6A5TVH5_9PLEO</name>
<organism evidence="1 2">
    <name type="scientific">Byssothecium circinans</name>
    <dbReference type="NCBI Taxonomy" id="147558"/>
    <lineage>
        <taxon>Eukaryota</taxon>
        <taxon>Fungi</taxon>
        <taxon>Dikarya</taxon>
        <taxon>Ascomycota</taxon>
        <taxon>Pezizomycotina</taxon>
        <taxon>Dothideomycetes</taxon>
        <taxon>Pleosporomycetidae</taxon>
        <taxon>Pleosporales</taxon>
        <taxon>Massarineae</taxon>
        <taxon>Massarinaceae</taxon>
        <taxon>Byssothecium</taxon>
    </lineage>
</organism>
<sequence>LSLSLHQLQVQNELLYHENDGLREALTAKEKHKKRGKPLDLQQREEYHGGAVF</sequence>
<reference evidence="1" key="1">
    <citation type="journal article" date="2020" name="Stud. Mycol.">
        <title>101 Dothideomycetes genomes: a test case for predicting lifestyles and emergence of pathogens.</title>
        <authorList>
            <person name="Haridas S."/>
            <person name="Albert R."/>
            <person name="Binder M."/>
            <person name="Bloem J."/>
            <person name="Labutti K."/>
            <person name="Salamov A."/>
            <person name="Andreopoulos B."/>
            <person name="Baker S."/>
            <person name="Barry K."/>
            <person name="Bills G."/>
            <person name="Bluhm B."/>
            <person name="Cannon C."/>
            <person name="Castanera R."/>
            <person name="Culley D."/>
            <person name="Daum C."/>
            <person name="Ezra D."/>
            <person name="Gonzalez J."/>
            <person name="Henrissat B."/>
            <person name="Kuo A."/>
            <person name="Liang C."/>
            <person name="Lipzen A."/>
            <person name="Lutzoni F."/>
            <person name="Magnuson J."/>
            <person name="Mondo S."/>
            <person name="Nolan M."/>
            <person name="Ohm R."/>
            <person name="Pangilinan J."/>
            <person name="Park H.-J."/>
            <person name="Ramirez L."/>
            <person name="Alfaro M."/>
            <person name="Sun H."/>
            <person name="Tritt A."/>
            <person name="Yoshinaga Y."/>
            <person name="Zwiers L.-H."/>
            <person name="Turgeon B."/>
            <person name="Goodwin S."/>
            <person name="Spatafora J."/>
            <person name="Crous P."/>
            <person name="Grigoriev I."/>
        </authorList>
    </citation>
    <scope>NUCLEOTIDE SEQUENCE</scope>
    <source>
        <strain evidence="1">CBS 675.92</strain>
    </source>
</reference>
<evidence type="ECO:0000313" key="1">
    <source>
        <dbReference type="EMBL" id="KAF1956428.1"/>
    </source>
</evidence>
<feature type="non-terminal residue" evidence="1">
    <location>
        <position position="53"/>
    </location>
</feature>
<accession>A0A6A5TVH5</accession>
<proteinExistence type="predicted"/>
<protein>
    <submittedName>
        <fullName evidence="1">Uncharacterized protein</fullName>
    </submittedName>
</protein>
<feature type="non-terminal residue" evidence="1">
    <location>
        <position position="1"/>
    </location>
</feature>
<dbReference type="EMBL" id="ML976992">
    <property type="protein sequence ID" value="KAF1956428.1"/>
    <property type="molecule type" value="Genomic_DNA"/>
</dbReference>
<keyword evidence="2" id="KW-1185">Reference proteome</keyword>
<dbReference type="AlphaFoldDB" id="A0A6A5TVH5"/>